<dbReference type="PANTHER" id="PTHR33571:SF14">
    <property type="entry name" value="PROTEIN ADENYLYLTRANSFERASE MJ0435-RELATED"/>
    <property type="match status" value="1"/>
</dbReference>
<evidence type="ECO:0000256" key="2">
    <source>
        <dbReference type="ARBA" id="ARBA00022649"/>
    </source>
</evidence>
<evidence type="ECO:0000256" key="6">
    <source>
        <dbReference type="ARBA" id="ARBA00022741"/>
    </source>
</evidence>
<dbReference type="CDD" id="cd05403">
    <property type="entry name" value="NT_KNTase_like"/>
    <property type="match status" value="1"/>
</dbReference>
<sequence>MKREIIDVLRKHNVKRASLFGSFARGEAGPGSDIDILVEFEGRKSLLDLAGLKIELEELLKRKVDVLTYNSLHPLLKDRILSEQEVIL</sequence>
<dbReference type="InterPro" id="IPR043519">
    <property type="entry name" value="NT_sf"/>
</dbReference>
<dbReference type="NCBIfam" id="NF047752">
    <property type="entry name" value="MntA_antitoxin"/>
    <property type="match status" value="1"/>
</dbReference>
<keyword evidence="5" id="KW-0479">Metal-binding</keyword>
<dbReference type="Gene3D" id="3.30.460.10">
    <property type="entry name" value="Beta Polymerase, domain 2"/>
    <property type="match status" value="1"/>
</dbReference>
<gene>
    <name evidence="14" type="ORF">SCAL_001609</name>
</gene>
<dbReference type="PANTHER" id="PTHR33571">
    <property type="entry name" value="SSL8005 PROTEIN"/>
    <property type="match status" value="1"/>
</dbReference>
<comment type="similarity">
    <text evidence="10">Belongs to the MntA antitoxin family.</text>
</comment>
<organism evidence="14 15">
    <name type="scientific">Candidatus Syntropharchaeum caldarium</name>
    <dbReference type="NCBI Taxonomy" id="1838285"/>
    <lineage>
        <taxon>Archaea</taxon>
        <taxon>Methanobacteriati</taxon>
        <taxon>Methanobacteriota</taxon>
        <taxon>Stenosarchaea group</taxon>
        <taxon>Methanomicrobia</taxon>
        <taxon>Methanosarcinales</taxon>
        <taxon>ANME-2 cluster</taxon>
        <taxon>Candidatus Syntropharchaeum</taxon>
    </lineage>
</organism>
<comment type="cofactor">
    <cofactor evidence="1">
        <name>Mg(2+)</name>
        <dbReference type="ChEBI" id="CHEBI:18420"/>
    </cofactor>
</comment>
<evidence type="ECO:0000256" key="10">
    <source>
        <dbReference type="ARBA" id="ARBA00038276"/>
    </source>
</evidence>
<proteinExistence type="inferred from homology"/>
<keyword evidence="15" id="KW-1185">Reference proteome</keyword>
<dbReference type="AlphaFoldDB" id="A0A1F2P7Q6"/>
<evidence type="ECO:0000313" key="15">
    <source>
        <dbReference type="Proteomes" id="UP000186940"/>
    </source>
</evidence>
<dbReference type="GO" id="GO:0070733">
    <property type="term" value="F:AMPylase activity"/>
    <property type="evidence" value="ECO:0007669"/>
    <property type="project" value="UniProtKB-EC"/>
</dbReference>
<dbReference type="Pfam" id="PF01909">
    <property type="entry name" value="NTP_transf_2"/>
    <property type="match status" value="1"/>
</dbReference>
<keyword evidence="6" id="KW-0547">Nucleotide-binding</keyword>
<dbReference type="GO" id="GO:0046872">
    <property type="term" value="F:metal ion binding"/>
    <property type="evidence" value="ECO:0007669"/>
    <property type="project" value="UniProtKB-KW"/>
</dbReference>
<dbReference type="EMBL" id="LYOS01000005">
    <property type="protein sequence ID" value="OFV67340.1"/>
    <property type="molecule type" value="Genomic_DNA"/>
</dbReference>
<evidence type="ECO:0000256" key="12">
    <source>
        <dbReference type="ARBA" id="ARBA00048696"/>
    </source>
</evidence>
<dbReference type="Proteomes" id="UP000186940">
    <property type="component" value="Unassembled WGS sequence"/>
</dbReference>
<dbReference type="STRING" id="1838285.SCAL_001609"/>
<dbReference type="InterPro" id="IPR002934">
    <property type="entry name" value="Polymerase_NTP_transf_dom"/>
</dbReference>
<accession>A0A1F2P7Q6</accession>
<feature type="domain" description="Polymerase nucleotidyl transferase" evidence="13">
    <location>
        <begin position="3"/>
        <end position="83"/>
    </location>
</feature>
<dbReference type="EC" id="2.7.7.108" evidence="9"/>
<name>A0A1F2P7Q6_9EURY</name>
<dbReference type="GO" id="GO:0005524">
    <property type="term" value="F:ATP binding"/>
    <property type="evidence" value="ECO:0007669"/>
    <property type="project" value="UniProtKB-KW"/>
</dbReference>
<keyword evidence="8" id="KW-0460">Magnesium</keyword>
<evidence type="ECO:0000256" key="5">
    <source>
        <dbReference type="ARBA" id="ARBA00022723"/>
    </source>
</evidence>
<evidence type="ECO:0000259" key="13">
    <source>
        <dbReference type="Pfam" id="PF01909"/>
    </source>
</evidence>
<comment type="catalytic activity">
    <reaction evidence="11">
        <text>O-(5'-adenylyl)-L-tyrosyl-[protein] + ATP = O-[5'-(adenylyl-(5'-&gt;3')-adenylyl)]-L-tyrosyl-[protein] + diphosphate</text>
        <dbReference type="Rhea" id="RHEA:66528"/>
        <dbReference type="Rhea" id="RHEA-COMP:13846"/>
        <dbReference type="Rhea" id="RHEA-COMP:17046"/>
        <dbReference type="ChEBI" id="CHEBI:30616"/>
        <dbReference type="ChEBI" id="CHEBI:33019"/>
        <dbReference type="ChEBI" id="CHEBI:83624"/>
        <dbReference type="ChEBI" id="CHEBI:167160"/>
    </reaction>
</comment>
<evidence type="ECO:0000256" key="3">
    <source>
        <dbReference type="ARBA" id="ARBA00022679"/>
    </source>
</evidence>
<keyword evidence="4" id="KW-0548">Nucleotidyltransferase</keyword>
<comment type="caution">
    <text evidence="14">The sequence shown here is derived from an EMBL/GenBank/DDBJ whole genome shotgun (WGS) entry which is preliminary data.</text>
</comment>
<reference evidence="14" key="1">
    <citation type="submission" date="2016-05" db="EMBL/GenBank/DDBJ databases">
        <title>Microbial consortia oxidize butane by reversing methanogenesis.</title>
        <authorList>
            <person name="Laso-Perez R."/>
            <person name="Richter M."/>
            <person name="Wegener G."/>
            <person name="Musat F."/>
        </authorList>
    </citation>
    <scope>NUCLEOTIDE SEQUENCE [LARGE SCALE GENOMIC DNA]</scope>
    <source>
        <strain evidence="14">BOX2</strain>
    </source>
</reference>
<comment type="catalytic activity">
    <reaction evidence="12">
        <text>L-tyrosyl-[protein] + ATP = O-(5'-adenylyl)-L-tyrosyl-[protein] + diphosphate</text>
        <dbReference type="Rhea" id="RHEA:54288"/>
        <dbReference type="Rhea" id="RHEA-COMP:10136"/>
        <dbReference type="Rhea" id="RHEA-COMP:13846"/>
        <dbReference type="ChEBI" id="CHEBI:30616"/>
        <dbReference type="ChEBI" id="CHEBI:33019"/>
        <dbReference type="ChEBI" id="CHEBI:46858"/>
        <dbReference type="ChEBI" id="CHEBI:83624"/>
        <dbReference type="EC" id="2.7.7.108"/>
    </reaction>
</comment>
<evidence type="ECO:0000256" key="9">
    <source>
        <dbReference type="ARBA" id="ARBA00034531"/>
    </source>
</evidence>
<evidence type="ECO:0000313" key="14">
    <source>
        <dbReference type="EMBL" id="OFV67340.1"/>
    </source>
</evidence>
<evidence type="ECO:0000256" key="7">
    <source>
        <dbReference type="ARBA" id="ARBA00022840"/>
    </source>
</evidence>
<dbReference type="InterPro" id="IPR052038">
    <property type="entry name" value="Type-VII_TA_antitoxin"/>
</dbReference>
<keyword evidence="3" id="KW-0808">Transferase</keyword>
<evidence type="ECO:0000256" key="11">
    <source>
        <dbReference type="ARBA" id="ARBA00047518"/>
    </source>
</evidence>
<keyword evidence="7" id="KW-0067">ATP-binding</keyword>
<protein>
    <recommendedName>
        <fullName evidence="9">protein adenylyltransferase</fullName>
        <ecNumber evidence="9">2.7.7.108</ecNumber>
    </recommendedName>
</protein>
<evidence type="ECO:0000256" key="1">
    <source>
        <dbReference type="ARBA" id="ARBA00001946"/>
    </source>
</evidence>
<keyword evidence="2" id="KW-1277">Toxin-antitoxin system</keyword>
<evidence type="ECO:0000256" key="4">
    <source>
        <dbReference type="ARBA" id="ARBA00022695"/>
    </source>
</evidence>
<dbReference type="SUPFAM" id="SSF81301">
    <property type="entry name" value="Nucleotidyltransferase"/>
    <property type="match status" value="1"/>
</dbReference>
<evidence type="ECO:0000256" key="8">
    <source>
        <dbReference type="ARBA" id="ARBA00022842"/>
    </source>
</evidence>